<dbReference type="AlphaFoldDB" id="A0A423LVE4"/>
<gene>
    <name evidence="1" type="ORF">BK671_00090</name>
</gene>
<dbReference type="Proteomes" id="UP000285757">
    <property type="component" value="Unassembled WGS sequence"/>
</dbReference>
<dbReference type="EMBL" id="MOBU01000001">
    <property type="protein sequence ID" value="RON72291.1"/>
    <property type="molecule type" value="Genomic_DNA"/>
</dbReference>
<accession>A0A423LVE4</accession>
<evidence type="ECO:0000313" key="2">
    <source>
        <dbReference type="Proteomes" id="UP000285757"/>
    </source>
</evidence>
<name>A0A423LVE4_PSEFL</name>
<evidence type="ECO:0008006" key="3">
    <source>
        <dbReference type="Google" id="ProtNLM"/>
    </source>
</evidence>
<evidence type="ECO:0000313" key="1">
    <source>
        <dbReference type="EMBL" id="RON72291.1"/>
    </source>
</evidence>
<dbReference type="Gene3D" id="1.10.10.1130">
    <property type="entry name" value="Uncharacterised protein PF10982, DUF2789"/>
    <property type="match status" value="1"/>
</dbReference>
<comment type="caution">
    <text evidence="1">The sequence shown here is derived from an EMBL/GenBank/DDBJ whole genome shotgun (WGS) entry which is preliminary data.</text>
</comment>
<dbReference type="InterPro" id="IPR021250">
    <property type="entry name" value="DUF2789"/>
</dbReference>
<reference evidence="1 2" key="1">
    <citation type="submission" date="2016-10" db="EMBL/GenBank/DDBJ databases">
        <title>Comparative genome analysis of multiple Pseudomonas spp. focuses on biocontrol and plant growth promoting traits.</title>
        <authorList>
            <person name="Tao X.-Y."/>
            <person name="Taylor C.G."/>
        </authorList>
    </citation>
    <scope>NUCLEOTIDE SEQUENCE [LARGE SCALE GENOMIC DNA]</scope>
    <source>
        <strain evidence="1 2">24D3</strain>
    </source>
</reference>
<organism evidence="1 2">
    <name type="scientific">Pseudomonas fluorescens</name>
    <dbReference type="NCBI Taxonomy" id="294"/>
    <lineage>
        <taxon>Bacteria</taxon>
        <taxon>Pseudomonadati</taxon>
        <taxon>Pseudomonadota</taxon>
        <taxon>Gammaproteobacteria</taxon>
        <taxon>Pseudomonadales</taxon>
        <taxon>Pseudomonadaceae</taxon>
        <taxon>Pseudomonas</taxon>
    </lineage>
</organism>
<dbReference type="InterPro" id="IPR038086">
    <property type="entry name" value="DUF2789_sf"/>
</dbReference>
<proteinExistence type="predicted"/>
<sequence>MDLEGYNLKTLFDQLGLPSEADEIDDFIEAHPLDADTKLVDAPFWSESQKQTLQEWIGKDDDRAIVFDELNVRLHDGK</sequence>
<protein>
    <recommendedName>
        <fullName evidence="3">DUF2789 domain-containing protein</fullName>
    </recommendedName>
</protein>
<dbReference type="RefSeq" id="WP_123528840.1">
    <property type="nucleotide sequence ID" value="NZ_MOBU01000001.1"/>
</dbReference>
<dbReference type="Pfam" id="PF10982">
    <property type="entry name" value="DUF2789"/>
    <property type="match status" value="1"/>
</dbReference>